<reference evidence="2 3" key="1">
    <citation type="submission" date="2019-03" db="EMBL/GenBank/DDBJ databases">
        <title>Genomic Encyclopedia of Type Strains, Phase III (KMG-III): the genomes of soil and plant-associated and newly described type strains.</title>
        <authorList>
            <person name="Whitman W."/>
        </authorList>
    </citation>
    <scope>NUCLEOTIDE SEQUENCE [LARGE SCALE GENOMIC DNA]</scope>
    <source>
        <strain evidence="2 3">CECT 8301</strain>
    </source>
</reference>
<dbReference type="EMBL" id="SORL01000008">
    <property type="protein sequence ID" value="TDY62320.1"/>
    <property type="molecule type" value="Genomic_DNA"/>
</dbReference>
<dbReference type="OrthoDB" id="1164799at2"/>
<organism evidence="2 3">
    <name type="scientific">Algibacter lectus</name>
    <dbReference type="NCBI Taxonomy" id="221126"/>
    <lineage>
        <taxon>Bacteria</taxon>
        <taxon>Pseudomonadati</taxon>
        <taxon>Bacteroidota</taxon>
        <taxon>Flavobacteriia</taxon>
        <taxon>Flavobacteriales</taxon>
        <taxon>Flavobacteriaceae</taxon>
        <taxon>Algibacter</taxon>
    </lineage>
</organism>
<dbReference type="Proteomes" id="UP000294824">
    <property type="component" value="Unassembled WGS sequence"/>
</dbReference>
<keyword evidence="1" id="KW-0732">Signal</keyword>
<evidence type="ECO:0000313" key="3">
    <source>
        <dbReference type="Proteomes" id="UP000294824"/>
    </source>
</evidence>
<evidence type="ECO:0008006" key="4">
    <source>
        <dbReference type="Google" id="ProtNLM"/>
    </source>
</evidence>
<accession>A0A4R8M9P9</accession>
<gene>
    <name evidence="2" type="ORF">DFQ06_2150</name>
</gene>
<evidence type="ECO:0000256" key="1">
    <source>
        <dbReference type="SAM" id="SignalP"/>
    </source>
</evidence>
<sequence>MKSFLLVFVVAFCFSCIPVRIAPTIKTDKVMVAKKFKRKLPKRQAFIFEDPKNANEFYNYVNTKHELQFQDVEFNVPFEVDGTLFYFSFHEVEIPDKTINLIPIIIDAKLDNGGNSPLFEDSYTSRQGNWYIAITVNDEAMNDCLKPNSVYKASVLKYLKQMRLEYLNTSNYLEALLRR</sequence>
<dbReference type="RefSeq" id="WP_042502352.1">
    <property type="nucleotide sequence ID" value="NZ_BBNQ01000001.1"/>
</dbReference>
<dbReference type="AlphaFoldDB" id="A0A4R8M9P9"/>
<feature type="chain" id="PRO_5020747219" description="Lipoprotein" evidence="1">
    <location>
        <begin position="22"/>
        <end position="179"/>
    </location>
</feature>
<feature type="signal peptide" evidence="1">
    <location>
        <begin position="1"/>
        <end position="21"/>
    </location>
</feature>
<comment type="caution">
    <text evidence="2">The sequence shown here is derived from an EMBL/GenBank/DDBJ whole genome shotgun (WGS) entry which is preliminary data.</text>
</comment>
<protein>
    <recommendedName>
        <fullName evidence="4">Lipoprotein</fullName>
    </recommendedName>
</protein>
<keyword evidence="3" id="KW-1185">Reference proteome</keyword>
<name>A0A4R8M9P9_9FLAO</name>
<evidence type="ECO:0000313" key="2">
    <source>
        <dbReference type="EMBL" id="TDY62320.1"/>
    </source>
</evidence>
<proteinExistence type="predicted"/>